<comment type="cofactor">
    <cofactor evidence="1">
        <name>Mg(2+)</name>
        <dbReference type="ChEBI" id="CHEBI:18420"/>
    </cofactor>
</comment>
<dbReference type="GO" id="GO:0036297">
    <property type="term" value="P:interstrand cross-link repair"/>
    <property type="evidence" value="ECO:0007669"/>
    <property type="project" value="InterPro"/>
</dbReference>
<evidence type="ECO:0000259" key="6">
    <source>
        <dbReference type="SMART" id="SM00990"/>
    </source>
</evidence>
<protein>
    <submittedName>
        <fullName evidence="7">VRR-NUC domain-containing protein</fullName>
    </submittedName>
</protein>
<accession>A0A502G4V2</accession>
<dbReference type="AlphaFoldDB" id="A0A502G4V2"/>
<evidence type="ECO:0000256" key="1">
    <source>
        <dbReference type="ARBA" id="ARBA00001946"/>
    </source>
</evidence>
<dbReference type="InterPro" id="IPR033315">
    <property type="entry name" value="Fan1-like"/>
</dbReference>
<evidence type="ECO:0000313" key="8">
    <source>
        <dbReference type="Proteomes" id="UP000319931"/>
    </source>
</evidence>
<keyword evidence="4" id="KW-0378">Hydrolase</keyword>
<dbReference type="Proteomes" id="UP000319931">
    <property type="component" value="Unassembled WGS sequence"/>
</dbReference>
<gene>
    <name evidence="7" type="ORF">EAH76_03350</name>
</gene>
<keyword evidence="8" id="KW-1185">Reference proteome</keyword>
<dbReference type="GO" id="GO:0016788">
    <property type="term" value="F:hydrolase activity, acting on ester bonds"/>
    <property type="evidence" value="ECO:0007669"/>
    <property type="project" value="InterPro"/>
</dbReference>
<dbReference type="GO" id="GO:0004518">
    <property type="term" value="F:nuclease activity"/>
    <property type="evidence" value="ECO:0007669"/>
    <property type="project" value="UniProtKB-KW"/>
</dbReference>
<dbReference type="SMART" id="SM00990">
    <property type="entry name" value="VRR_NUC"/>
    <property type="match status" value="1"/>
</dbReference>
<dbReference type="Pfam" id="PF08774">
    <property type="entry name" value="VRR_NUC"/>
    <property type="match status" value="1"/>
</dbReference>
<reference evidence="7 8" key="1">
    <citation type="journal article" date="2019" name="Environ. Microbiol.">
        <title>Species interactions and distinct microbial communities in high Arctic permafrost affected cryosols are associated with the CH4 and CO2 gas fluxes.</title>
        <authorList>
            <person name="Altshuler I."/>
            <person name="Hamel J."/>
            <person name="Turney S."/>
            <person name="Magnuson E."/>
            <person name="Levesque R."/>
            <person name="Greer C."/>
            <person name="Whyte L.G."/>
        </authorList>
    </citation>
    <scope>NUCLEOTIDE SEQUENCE [LARGE SCALE GENOMIC DNA]</scope>
    <source>
        <strain evidence="7 8">E6.1</strain>
    </source>
</reference>
<feature type="domain" description="VRR-NUC" evidence="6">
    <location>
        <begin position="293"/>
        <end position="406"/>
    </location>
</feature>
<dbReference type="PANTHER" id="PTHR15749:SF4">
    <property type="entry name" value="FANCONI-ASSOCIATED NUCLEASE 1"/>
    <property type="match status" value="1"/>
</dbReference>
<evidence type="ECO:0000256" key="3">
    <source>
        <dbReference type="ARBA" id="ARBA00022723"/>
    </source>
</evidence>
<keyword evidence="5" id="KW-0460">Magnesium</keyword>
<dbReference type="InterPro" id="IPR014883">
    <property type="entry name" value="VRR_NUC"/>
</dbReference>
<dbReference type="PANTHER" id="PTHR15749">
    <property type="entry name" value="FANCONI-ASSOCIATED NUCLEASE 1"/>
    <property type="match status" value="1"/>
</dbReference>
<proteinExistence type="predicted"/>
<evidence type="ECO:0000256" key="4">
    <source>
        <dbReference type="ARBA" id="ARBA00022801"/>
    </source>
</evidence>
<keyword evidence="2" id="KW-0540">Nuclease</keyword>
<evidence type="ECO:0000256" key="5">
    <source>
        <dbReference type="ARBA" id="ARBA00022842"/>
    </source>
</evidence>
<evidence type="ECO:0000256" key="2">
    <source>
        <dbReference type="ARBA" id="ARBA00022722"/>
    </source>
</evidence>
<dbReference type="OrthoDB" id="9134688at2"/>
<organism evidence="7 8">
    <name type="scientific">Sphingomonas glacialis</name>
    <dbReference type="NCBI Taxonomy" id="658225"/>
    <lineage>
        <taxon>Bacteria</taxon>
        <taxon>Pseudomonadati</taxon>
        <taxon>Pseudomonadota</taxon>
        <taxon>Alphaproteobacteria</taxon>
        <taxon>Sphingomonadales</taxon>
        <taxon>Sphingomonadaceae</taxon>
        <taxon>Sphingomonas</taxon>
    </lineage>
</organism>
<dbReference type="EMBL" id="RCZC01000001">
    <property type="protein sequence ID" value="TPG56581.1"/>
    <property type="molecule type" value="Genomic_DNA"/>
</dbReference>
<evidence type="ECO:0000313" key="7">
    <source>
        <dbReference type="EMBL" id="TPG56581.1"/>
    </source>
</evidence>
<sequence>MTDAQSCAHMSVACLNQHELVRKYRCDACDAVMMCACDEAIGQAHLAHQLSHGVDLETQDRIAVTDGFVTGICNECRGLPAASAPAAAIPGRTTKIKRYYWRDLMFAEMVLMAQWQPDHPDAAQEDIAAAHKRFETVALETIKALHARAPKYTMREPSQADIIARYATTIDTFRPAYAEATEKGAVVMLGGVVVSPEVYAARQYEAQGWSVMPLESAPLHALFGVMMWLLIEHPGDPRSQRVSFGSRTAFEGKVPGGEISMRLPSDFGTVGYGRRRAAAIDAHFGIFTPDGFPDRGALLDLFDYWRGHSENLRQYLWAHRDADVDRARRLVEILAPARIIDVLRYLIGGYSDRYVGWPDLLLWRGEEIMLVEVKSSGDKLSADQMRWIADNHDLLKVPFRIAKLHRPSRQPTP</sequence>
<comment type="caution">
    <text evidence="7">The sequence shown here is derived from an EMBL/GenBank/DDBJ whole genome shotgun (WGS) entry which is preliminary data.</text>
</comment>
<name>A0A502G4V2_9SPHN</name>
<dbReference type="RefSeq" id="WP_140848076.1">
    <property type="nucleotide sequence ID" value="NZ_RCZC01000001.1"/>
</dbReference>
<keyword evidence="3" id="KW-0479">Metal-binding</keyword>